<sequence>MAIREQKVNPENDLGFGPQPVIKSQPLINKDGSVNVKRKGLALFNTADNYHNLIKMSWGKFWFIVLTGYLIANLFFATIYVSIGMDSFQGADGATPLGHFLDAFFFSAQTISTVGYGHINPKGVTANGVAAIESMVGLLAFALATGLLYGRFSKPSAKIVYSDKILVSPYRDGDKGLMFRLSNLRRNVLIDLGVEVIFSYNEIVNGKATRKFFPLELERKEVSLLTLNWTIVHPLDENSPLADATPEELERTQASFSVLLKAFDDTFSQTVHSRTSYTYADMVWGAKFIPMFDREESGRIELDMSKISVFKMVD</sequence>
<keyword evidence="9 11" id="KW-0472">Membrane</keyword>
<dbReference type="InterPro" id="IPR013099">
    <property type="entry name" value="K_chnl_dom"/>
</dbReference>
<dbReference type="InterPro" id="IPR016449">
    <property type="entry name" value="K_chnl_inward-rec_Kir"/>
</dbReference>
<dbReference type="Gene3D" id="2.60.40.1400">
    <property type="entry name" value="G protein-activated inward rectifier potassium channel 1"/>
    <property type="match status" value="1"/>
</dbReference>
<dbReference type="InterPro" id="IPR014756">
    <property type="entry name" value="Ig_E-set"/>
</dbReference>
<accession>A0A3E2NVF3</accession>
<keyword evidence="8" id="KW-0406">Ion transport</keyword>
<keyword evidence="15" id="KW-1185">Reference proteome</keyword>
<evidence type="ECO:0000256" key="11">
    <source>
        <dbReference type="SAM" id="Phobius"/>
    </source>
</evidence>
<dbReference type="EMBL" id="QWDE01000001">
    <property type="protein sequence ID" value="RFZ84937.1"/>
    <property type="molecule type" value="Genomic_DNA"/>
</dbReference>
<keyword evidence="6" id="KW-0630">Potassium</keyword>
<evidence type="ECO:0000313" key="14">
    <source>
        <dbReference type="EMBL" id="RFZ84937.1"/>
    </source>
</evidence>
<name>A0A3E2NVF3_9SPHI</name>
<keyword evidence="3" id="KW-0633">Potassium transport</keyword>
<dbReference type="OrthoDB" id="9813518at2"/>
<evidence type="ECO:0000256" key="9">
    <source>
        <dbReference type="ARBA" id="ARBA00023136"/>
    </source>
</evidence>
<feature type="domain" description="Potassium channel" evidence="12">
    <location>
        <begin position="70"/>
        <end position="148"/>
    </location>
</feature>
<evidence type="ECO:0000256" key="8">
    <source>
        <dbReference type="ARBA" id="ARBA00023065"/>
    </source>
</evidence>
<dbReference type="GO" id="GO:0005886">
    <property type="term" value="C:plasma membrane"/>
    <property type="evidence" value="ECO:0007669"/>
    <property type="project" value="TreeGrafter"/>
</dbReference>
<evidence type="ECO:0000256" key="10">
    <source>
        <dbReference type="ARBA" id="ARBA00023303"/>
    </source>
</evidence>
<dbReference type="InterPro" id="IPR013518">
    <property type="entry name" value="K_chnl_inward-rec_Kir_cyto"/>
</dbReference>
<evidence type="ECO:0000259" key="13">
    <source>
        <dbReference type="Pfam" id="PF17655"/>
    </source>
</evidence>
<proteinExistence type="predicted"/>
<dbReference type="Proteomes" id="UP000260823">
    <property type="component" value="Unassembled WGS sequence"/>
</dbReference>
<protein>
    <submittedName>
        <fullName evidence="14">Ion transporter</fullName>
    </submittedName>
</protein>
<evidence type="ECO:0000259" key="12">
    <source>
        <dbReference type="Pfam" id="PF07885"/>
    </source>
</evidence>
<evidence type="ECO:0000256" key="6">
    <source>
        <dbReference type="ARBA" id="ARBA00022958"/>
    </source>
</evidence>
<evidence type="ECO:0000256" key="3">
    <source>
        <dbReference type="ARBA" id="ARBA00022538"/>
    </source>
</evidence>
<evidence type="ECO:0000256" key="5">
    <source>
        <dbReference type="ARBA" id="ARBA00022882"/>
    </source>
</evidence>
<keyword evidence="7 11" id="KW-1133">Transmembrane helix</keyword>
<evidence type="ECO:0000256" key="7">
    <source>
        <dbReference type="ARBA" id="ARBA00022989"/>
    </source>
</evidence>
<dbReference type="PANTHER" id="PTHR11767">
    <property type="entry name" value="INWARD RECTIFIER POTASSIUM CHANNEL"/>
    <property type="match status" value="1"/>
</dbReference>
<feature type="transmembrane region" description="Helical" evidence="11">
    <location>
        <begin position="61"/>
        <end position="83"/>
    </location>
</feature>
<dbReference type="Pfam" id="PF17655">
    <property type="entry name" value="IRK_C"/>
    <property type="match status" value="1"/>
</dbReference>
<organism evidence="14 15">
    <name type="scientific">Mucilaginibacter terrenus</name>
    <dbReference type="NCBI Taxonomy" id="2482727"/>
    <lineage>
        <taxon>Bacteria</taxon>
        <taxon>Pseudomonadati</taxon>
        <taxon>Bacteroidota</taxon>
        <taxon>Sphingobacteriia</taxon>
        <taxon>Sphingobacteriales</taxon>
        <taxon>Sphingobacteriaceae</taxon>
        <taxon>Mucilaginibacter</taxon>
    </lineage>
</organism>
<feature type="domain" description="Inward rectifier potassium channel C-terminal" evidence="13">
    <location>
        <begin position="160"/>
        <end position="309"/>
    </location>
</feature>
<dbReference type="GO" id="GO:0034702">
    <property type="term" value="C:monoatomic ion channel complex"/>
    <property type="evidence" value="ECO:0007669"/>
    <property type="project" value="UniProtKB-KW"/>
</dbReference>
<feature type="transmembrane region" description="Helical" evidence="11">
    <location>
        <begin position="129"/>
        <end position="149"/>
    </location>
</feature>
<dbReference type="Pfam" id="PF07885">
    <property type="entry name" value="Ion_trans_2"/>
    <property type="match status" value="1"/>
</dbReference>
<keyword evidence="10" id="KW-0407">Ion channel</keyword>
<dbReference type="GO" id="GO:1990573">
    <property type="term" value="P:potassium ion import across plasma membrane"/>
    <property type="evidence" value="ECO:0007669"/>
    <property type="project" value="TreeGrafter"/>
</dbReference>
<dbReference type="SUPFAM" id="SSF81324">
    <property type="entry name" value="Voltage-gated potassium channels"/>
    <property type="match status" value="1"/>
</dbReference>
<dbReference type="Gene3D" id="1.10.287.70">
    <property type="match status" value="1"/>
</dbReference>
<dbReference type="GO" id="GO:0005242">
    <property type="term" value="F:inward rectifier potassium channel activity"/>
    <property type="evidence" value="ECO:0007669"/>
    <property type="project" value="InterPro"/>
</dbReference>
<dbReference type="AlphaFoldDB" id="A0A3E2NVF3"/>
<reference evidence="14 15" key="1">
    <citation type="submission" date="2018-08" db="EMBL/GenBank/DDBJ databases">
        <title>Mucilaginibacter terrae sp. nov., isolated from manganese diggings.</title>
        <authorList>
            <person name="Huang Y."/>
            <person name="Zhou Z."/>
        </authorList>
    </citation>
    <scope>NUCLEOTIDE SEQUENCE [LARGE SCALE GENOMIC DNA]</scope>
    <source>
        <strain evidence="14 15">ZH6</strain>
    </source>
</reference>
<keyword evidence="2" id="KW-0813">Transport</keyword>
<dbReference type="PRINTS" id="PR01320">
    <property type="entry name" value="KIRCHANNEL"/>
</dbReference>
<comment type="subcellular location">
    <subcellularLocation>
        <location evidence="1">Membrane</location>
        <topology evidence="1">Multi-pass membrane protein</topology>
    </subcellularLocation>
</comment>
<dbReference type="InterPro" id="IPR041647">
    <property type="entry name" value="IRK_C"/>
</dbReference>
<evidence type="ECO:0000256" key="1">
    <source>
        <dbReference type="ARBA" id="ARBA00004141"/>
    </source>
</evidence>
<keyword evidence="5" id="KW-0851">Voltage-gated channel</keyword>
<dbReference type="RefSeq" id="WP_117381839.1">
    <property type="nucleotide sequence ID" value="NZ_QWDE01000001.1"/>
</dbReference>
<dbReference type="SUPFAM" id="SSF81296">
    <property type="entry name" value="E set domains"/>
    <property type="match status" value="1"/>
</dbReference>
<dbReference type="GO" id="GO:0034765">
    <property type="term" value="P:regulation of monoatomic ion transmembrane transport"/>
    <property type="evidence" value="ECO:0007669"/>
    <property type="project" value="TreeGrafter"/>
</dbReference>
<comment type="caution">
    <text evidence="14">The sequence shown here is derived from an EMBL/GenBank/DDBJ whole genome shotgun (WGS) entry which is preliminary data.</text>
</comment>
<evidence type="ECO:0000256" key="2">
    <source>
        <dbReference type="ARBA" id="ARBA00022448"/>
    </source>
</evidence>
<evidence type="ECO:0000256" key="4">
    <source>
        <dbReference type="ARBA" id="ARBA00022692"/>
    </source>
</evidence>
<keyword evidence="4 11" id="KW-0812">Transmembrane</keyword>
<gene>
    <name evidence="14" type="ORF">DYU05_04850</name>
</gene>
<evidence type="ECO:0000313" key="15">
    <source>
        <dbReference type="Proteomes" id="UP000260823"/>
    </source>
</evidence>